<keyword evidence="1" id="KW-0805">Transcription regulation</keyword>
<sequence length="189" mass="21540">MAQEQQDWTAAVVAARSDGAQMIELLKSFDNLIRSACRRFSVSPAERKDLEQEAYIGFLKAVRDFDPEKSSGFPGYAKAKTREAVWQWIRVRKRNHSRELADRPAGTSGEEESSLLEQWPDGHSGEAFSELEWRSLLASLSEREMLVVERIVIDGLTMAELARQERVSPDTVKTWKKRAFAKIRAELGR</sequence>
<dbReference type="SUPFAM" id="SSF88659">
    <property type="entry name" value="Sigma3 and sigma4 domains of RNA polymerase sigma factors"/>
    <property type="match status" value="1"/>
</dbReference>
<dbReference type="PANTHER" id="PTHR30385:SF4">
    <property type="entry name" value="RNA POLYMERASE SIGMA-E FACTOR"/>
    <property type="match status" value="1"/>
</dbReference>
<feature type="domain" description="RNA polymerase sigma-70 region 2" evidence="6">
    <location>
        <begin position="27"/>
        <end position="94"/>
    </location>
</feature>
<feature type="domain" description="RNA polymerase sigma factor 70 region 4 type 2" evidence="7">
    <location>
        <begin position="132"/>
        <end position="183"/>
    </location>
</feature>
<feature type="region of interest" description="Disordered" evidence="5">
    <location>
        <begin position="99"/>
        <end position="119"/>
    </location>
</feature>
<dbReference type="InterPro" id="IPR007627">
    <property type="entry name" value="RNA_pol_sigma70_r2"/>
</dbReference>
<keyword evidence="9" id="KW-1185">Reference proteome</keyword>
<evidence type="ECO:0000259" key="7">
    <source>
        <dbReference type="Pfam" id="PF08281"/>
    </source>
</evidence>
<dbReference type="Proteomes" id="UP001208017">
    <property type="component" value="Unassembled WGS sequence"/>
</dbReference>
<dbReference type="SUPFAM" id="SSF88946">
    <property type="entry name" value="Sigma2 domain of RNA polymerase sigma factors"/>
    <property type="match status" value="1"/>
</dbReference>
<evidence type="ECO:0000313" key="8">
    <source>
        <dbReference type="EMBL" id="MCX7569522.1"/>
    </source>
</evidence>
<evidence type="ECO:0000313" key="9">
    <source>
        <dbReference type="Proteomes" id="UP001208017"/>
    </source>
</evidence>
<dbReference type="InterPro" id="IPR014284">
    <property type="entry name" value="RNA_pol_sigma-70_dom"/>
</dbReference>
<evidence type="ECO:0000256" key="2">
    <source>
        <dbReference type="ARBA" id="ARBA00023082"/>
    </source>
</evidence>
<dbReference type="InterPro" id="IPR013325">
    <property type="entry name" value="RNA_pol_sigma_r2"/>
</dbReference>
<evidence type="ECO:0000256" key="1">
    <source>
        <dbReference type="ARBA" id="ARBA00023015"/>
    </source>
</evidence>
<keyword evidence="4" id="KW-0804">Transcription</keyword>
<dbReference type="Gene3D" id="1.10.1740.10">
    <property type="match status" value="1"/>
</dbReference>
<dbReference type="RefSeq" id="WP_267150762.1">
    <property type="nucleotide sequence ID" value="NZ_JAPMLT010000002.1"/>
</dbReference>
<dbReference type="NCBIfam" id="TIGR02937">
    <property type="entry name" value="sigma70-ECF"/>
    <property type="match status" value="1"/>
</dbReference>
<dbReference type="InterPro" id="IPR013324">
    <property type="entry name" value="RNA_pol_sigma_r3/r4-like"/>
</dbReference>
<evidence type="ECO:0000256" key="3">
    <source>
        <dbReference type="ARBA" id="ARBA00023125"/>
    </source>
</evidence>
<organism evidence="8 9">
    <name type="scientific">Tumebacillus lacus</name>
    <dbReference type="NCBI Taxonomy" id="2995335"/>
    <lineage>
        <taxon>Bacteria</taxon>
        <taxon>Bacillati</taxon>
        <taxon>Bacillota</taxon>
        <taxon>Bacilli</taxon>
        <taxon>Bacillales</taxon>
        <taxon>Alicyclobacillaceae</taxon>
        <taxon>Tumebacillus</taxon>
    </lineage>
</organism>
<proteinExistence type="predicted"/>
<evidence type="ECO:0000259" key="6">
    <source>
        <dbReference type="Pfam" id="PF04542"/>
    </source>
</evidence>
<protein>
    <submittedName>
        <fullName evidence="8">Sigma-70 family RNA polymerase sigma factor</fullName>
    </submittedName>
</protein>
<evidence type="ECO:0000256" key="4">
    <source>
        <dbReference type="ARBA" id="ARBA00023163"/>
    </source>
</evidence>
<reference evidence="8 9" key="1">
    <citation type="submission" date="2022-11" db="EMBL/GenBank/DDBJ databases">
        <title>Study of microbial diversity in lake waters.</title>
        <authorList>
            <person name="Zhang J."/>
        </authorList>
    </citation>
    <scope>NUCLEOTIDE SEQUENCE [LARGE SCALE GENOMIC DNA]</scope>
    <source>
        <strain evidence="8 9">DT12</strain>
    </source>
</reference>
<dbReference type="Pfam" id="PF04542">
    <property type="entry name" value="Sigma70_r2"/>
    <property type="match status" value="1"/>
</dbReference>
<gene>
    <name evidence="8" type="ORF">OS242_06070</name>
</gene>
<dbReference type="Pfam" id="PF08281">
    <property type="entry name" value="Sigma70_r4_2"/>
    <property type="match status" value="1"/>
</dbReference>
<dbReference type="Gene3D" id="1.10.10.10">
    <property type="entry name" value="Winged helix-like DNA-binding domain superfamily/Winged helix DNA-binding domain"/>
    <property type="match status" value="1"/>
</dbReference>
<name>A0ABT3WXX4_9BACL</name>
<accession>A0ABT3WXX4</accession>
<comment type="caution">
    <text evidence="8">The sequence shown here is derived from an EMBL/GenBank/DDBJ whole genome shotgun (WGS) entry which is preliminary data.</text>
</comment>
<keyword evidence="3" id="KW-0238">DNA-binding</keyword>
<evidence type="ECO:0000256" key="5">
    <source>
        <dbReference type="SAM" id="MobiDB-lite"/>
    </source>
</evidence>
<dbReference type="PANTHER" id="PTHR30385">
    <property type="entry name" value="SIGMA FACTOR F FLAGELLAR"/>
    <property type="match status" value="1"/>
</dbReference>
<keyword evidence="2" id="KW-0731">Sigma factor</keyword>
<dbReference type="EMBL" id="JAPMLT010000002">
    <property type="protein sequence ID" value="MCX7569522.1"/>
    <property type="molecule type" value="Genomic_DNA"/>
</dbReference>
<dbReference type="InterPro" id="IPR013249">
    <property type="entry name" value="RNA_pol_sigma70_r4_t2"/>
</dbReference>
<dbReference type="InterPro" id="IPR036388">
    <property type="entry name" value="WH-like_DNA-bd_sf"/>
</dbReference>